<dbReference type="InterPro" id="IPR058880">
    <property type="entry name" value="PglZ_N"/>
</dbReference>
<evidence type="ECO:0000313" key="5">
    <source>
        <dbReference type="Proteomes" id="UP001218638"/>
    </source>
</evidence>
<gene>
    <name evidence="4" type="primary">pglZ</name>
    <name evidence="4" type="ORF">PXH66_17455</name>
</gene>
<evidence type="ECO:0000259" key="3">
    <source>
        <dbReference type="Pfam" id="PF25863"/>
    </source>
</evidence>
<name>A0AAF0CHC1_9BACT</name>
<feature type="domain" description="Alkaline phosphatase-like protein PglZ C-terminal" evidence="3">
    <location>
        <begin position="795"/>
        <end position="895"/>
    </location>
</feature>
<proteinExistence type="predicted"/>
<dbReference type="InterPro" id="IPR058882">
    <property type="entry name" value="PglZ_C"/>
</dbReference>
<dbReference type="InterPro" id="IPR058881">
    <property type="entry name" value="PglZ_2nd"/>
</dbReference>
<dbReference type="EMBL" id="CP119075">
    <property type="protein sequence ID" value="WED64127.1"/>
    <property type="molecule type" value="Genomic_DNA"/>
</dbReference>
<evidence type="ECO:0000313" key="4">
    <source>
        <dbReference type="EMBL" id="WED64127.1"/>
    </source>
</evidence>
<dbReference type="RefSeq" id="WP_330928032.1">
    <property type="nucleotide sequence ID" value="NZ_CP119075.1"/>
</dbReference>
<evidence type="ECO:0000259" key="1">
    <source>
        <dbReference type="Pfam" id="PF25861"/>
    </source>
</evidence>
<dbReference type="Pfam" id="PF08665">
    <property type="entry name" value="PglZ"/>
    <property type="match status" value="1"/>
</dbReference>
<dbReference type="AlphaFoldDB" id="A0AAF0CHC1"/>
<dbReference type="Pfam" id="PF25862">
    <property type="entry name" value="PglZ_1st"/>
    <property type="match status" value="1"/>
</dbReference>
<dbReference type="Pfam" id="PF25863">
    <property type="entry name" value="PglZ_C"/>
    <property type="match status" value="1"/>
</dbReference>
<protein>
    <submittedName>
        <fullName evidence="4">BREX-2 system phosphatase PglZ</fullName>
    </submittedName>
</protein>
<dbReference type="InterPro" id="IPR047992">
    <property type="entry name" value="BREX_PglZ"/>
</dbReference>
<feature type="domain" description="Alkaline phosphatase-like protein PglZ N-terminal" evidence="2">
    <location>
        <begin position="11"/>
        <end position="100"/>
    </location>
</feature>
<reference evidence="4" key="1">
    <citation type="submission" date="2023-03" db="EMBL/GenBank/DDBJ databases">
        <title>Lomoglobus Profundus gen. nov., sp. nov., a novel member of the phylum Verrucomicrobia, isolated from deep-marine sediment of South China Sea.</title>
        <authorList>
            <person name="Ahmad T."/>
            <person name="Ishaq S.E."/>
            <person name="Wang F."/>
        </authorList>
    </citation>
    <scope>NUCLEOTIDE SEQUENCE</scope>
    <source>
        <strain evidence="4">LMO-M01</strain>
    </source>
</reference>
<dbReference type="Pfam" id="PF25861">
    <property type="entry name" value="PglZ_2nd"/>
    <property type="match status" value="1"/>
</dbReference>
<evidence type="ECO:0000259" key="2">
    <source>
        <dbReference type="Pfam" id="PF25862"/>
    </source>
</evidence>
<accession>A0AAF0CHC1</accession>
<dbReference type="Proteomes" id="UP001218638">
    <property type="component" value="Chromosome"/>
</dbReference>
<feature type="domain" description="Alkaline phosphatase-like protein PglZ second" evidence="1">
    <location>
        <begin position="171"/>
        <end position="311"/>
    </location>
</feature>
<keyword evidence="5" id="KW-1185">Reference proteome</keyword>
<organism evidence="4 5">
    <name type="scientific">Synoicihabitans lomoniglobus</name>
    <dbReference type="NCBI Taxonomy" id="2909285"/>
    <lineage>
        <taxon>Bacteria</taxon>
        <taxon>Pseudomonadati</taxon>
        <taxon>Verrucomicrobiota</taxon>
        <taxon>Opitutia</taxon>
        <taxon>Opitutales</taxon>
        <taxon>Opitutaceae</taxon>
        <taxon>Synoicihabitans</taxon>
    </lineage>
</organism>
<dbReference type="KEGG" id="slom:PXH66_17455"/>
<dbReference type="NCBIfam" id="NF033446">
    <property type="entry name" value="BREX_PglZ_2"/>
    <property type="match status" value="1"/>
</dbReference>
<sequence length="897" mass="97883">MTTVTAGQIRAQVAGLRKKVRNGATAFALRVNGTWTGPDHMEIDGTAHLIRSCASDLQAREALHDATEKQSPIILLCSIASDRLGEDVIARFARNRVLAPDAGEILTELFAASIIDPRVLATKPLVEALLNRVPLSGYRPVGGGTLDLQHAWSVLIEQATGSSFADPSITQVLEWSADPKKMKALEAFDPQLRQAFVDWFARTRGESIRFMVAAIEAGSGAELVPLGLTLGLVFSPELKGTPEYHAAKARLEKTFGGEVIDAESARTWFRAAEAVAKSWLEGINATTPGALLKRVDALLADLKLPAFAYLSDYSAAGIEGRFDRLGEALQRAIKKPQGEHVAEARGSLDHINRHVLASSEVDRLERAEMALRLTGWLMSRVEPKSTTSLPELTEAYHREGGFLDWARNRLREADISTSLQGAYETVLQHVNAVMTEQEIHFATKLADWTRSEQQSERTICIEDVLTKVVVPVAKAQPVLLLVLDGLSVAVFRQLLRDITRQDWAEIANEDLGLPRPVLATLPSVTQISRRALFLGKLSPSKSGTEQGEFKNNEFLFKASGSANRPKLFLKGDLQEEGHGGIASEVRKAIGDKKSRVVGVVVNAIDDQLDGGDQYAPTWSIDRITPLRELLKLAADAERLVVLTSDHGHVLDLGSTKLPSAKGSFGDRYRLNTDALAEGEIHIEGRRVEQALGQKQIVLPWSADIRYGQKKRGYHGGANPQEVVVPLAILSGPTETLATGWREMPFYEPTWWRLAGADESVAPAEVAPKKPKVEVVAAVKGLELFDQPDATESAGEASWVDALFETTIYQAQAKLAVRGGPQKQVVASLLETIERRGGSIMKAPLAEALGMPLFRIDGLVQNVSRILNVDGYEVLSFDRAAETITLNTSLLKAQFELE</sequence>